<accession>A0A061I4D8</accession>
<name>A0A061I4D8_CRIGR</name>
<proteinExistence type="predicted"/>
<evidence type="ECO:0000313" key="2">
    <source>
        <dbReference type="Proteomes" id="UP000030759"/>
    </source>
</evidence>
<reference evidence="2" key="1">
    <citation type="journal article" date="2013" name="Nat. Biotechnol.">
        <title>Chinese hamster genome sequenced from sorted chromosomes.</title>
        <authorList>
            <person name="Brinkrolf K."/>
            <person name="Rupp O."/>
            <person name="Laux H."/>
            <person name="Kollin F."/>
            <person name="Ernst W."/>
            <person name="Linke B."/>
            <person name="Kofler R."/>
            <person name="Romand S."/>
            <person name="Hesse F."/>
            <person name="Budach W.E."/>
            <person name="Galosy S."/>
            <person name="Muller D."/>
            <person name="Noll T."/>
            <person name="Wienberg J."/>
            <person name="Jostock T."/>
            <person name="Leonard M."/>
            <person name="Grillari J."/>
            <person name="Tauch A."/>
            <person name="Goesmann A."/>
            <person name="Helk B."/>
            <person name="Mott J.E."/>
            <person name="Puhler A."/>
            <person name="Borth N."/>
        </authorList>
    </citation>
    <scope>NUCLEOTIDE SEQUENCE [LARGE SCALE GENOMIC DNA]</scope>
    <source>
        <strain evidence="2">17A/GY</strain>
    </source>
</reference>
<organism evidence="1 2">
    <name type="scientific">Cricetulus griseus</name>
    <name type="common">Chinese hamster</name>
    <name type="synonym">Cricetulus barabensis griseus</name>
    <dbReference type="NCBI Taxonomy" id="10029"/>
    <lineage>
        <taxon>Eukaryota</taxon>
        <taxon>Metazoa</taxon>
        <taxon>Chordata</taxon>
        <taxon>Craniata</taxon>
        <taxon>Vertebrata</taxon>
        <taxon>Euteleostomi</taxon>
        <taxon>Mammalia</taxon>
        <taxon>Eutheria</taxon>
        <taxon>Euarchontoglires</taxon>
        <taxon>Glires</taxon>
        <taxon>Rodentia</taxon>
        <taxon>Myomorpha</taxon>
        <taxon>Muroidea</taxon>
        <taxon>Cricetidae</taxon>
        <taxon>Cricetinae</taxon>
        <taxon>Cricetulus</taxon>
    </lineage>
</organism>
<gene>
    <name evidence="1" type="ORF">H671_5g13793</name>
</gene>
<dbReference type="EMBL" id="KE676353">
    <property type="protein sequence ID" value="ERE73974.1"/>
    <property type="molecule type" value="Genomic_DNA"/>
</dbReference>
<sequence length="80" mass="8894">MIWSGLSFEGHLGCFQVLAITNNAAMNVVEQMSLLYECASFGYMPKSCIAGPCGRLIPIFLRNRHADFQSGCTSWHSHQL</sequence>
<evidence type="ECO:0000313" key="1">
    <source>
        <dbReference type="EMBL" id="ERE73974.1"/>
    </source>
</evidence>
<dbReference type="Proteomes" id="UP000030759">
    <property type="component" value="Unassembled WGS sequence"/>
</dbReference>
<dbReference type="AlphaFoldDB" id="A0A061I4D8"/>
<protein>
    <submittedName>
        <fullName evidence="1">Zinc finger protein</fullName>
    </submittedName>
</protein>